<gene>
    <name evidence="2" type="ORF">DCW38_04695</name>
</gene>
<dbReference type="Gene3D" id="3.30.980.10">
    <property type="entry name" value="Threonyl-trna Synthetase, Chain A, domain 2"/>
    <property type="match status" value="1"/>
</dbReference>
<evidence type="ECO:0000313" key="2">
    <source>
        <dbReference type="EMBL" id="HAV92461.1"/>
    </source>
</evidence>
<dbReference type="GO" id="GO:0005524">
    <property type="term" value="F:ATP binding"/>
    <property type="evidence" value="ECO:0007669"/>
    <property type="project" value="InterPro"/>
</dbReference>
<dbReference type="PANTHER" id="PTHR10285">
    <property type="entry name" value="URIDINE KINASE"/>
    <property type="match status" value="1"/>
</dbReference>
<sequence>MNGKIVCLKKNNRLMPLSSENDYSELSPVYSDSMYGKLVMQNSMIVVLKAILNSMLENPELNVEHTINGGLYCEIFANVLISESSIEEVNSKLNLIISQDEKILSKYKTREELIELFSDNKLKKSILESSSMCGGFYVEYNNVKDFFLTPAISHTSLLEGAYIKYYPPGIIIYSSKEFEKSDQKRLFNIFNESENWAKILNWRSVENLQSSIEKGEITELIQVSEALHEKKIVDIANQINARRGKLRLITIAGPSSSGKTTFLKRLSIQLRVLGISVSGISLDNYFVDRGKTPLDENGNPDYESIDAIDLELFNKNLLDLIENREVEIPLFDFTLGIRKPESQKMKLDKNTILIIEGIHGLNDKLTKSLSKDMKAKIYVSALTQINIDNTHRISTTDNRLVRRLVRDYLFRSHSAKQTFEMWRSVRRGEEKNIFPFQETADFMFNSSLLYELSVLKSFAEPLISEINEDELCYMDAKRIEFILSFFNPISVENIPPTSVLREFIGNSSFKY</sequence>
<dbReference type="CDD" id="cd02028">
    <property type="entry name" value="UMPK_like"/>
    <property type="match status" value="1"/>
</dbReference>
<evidence type="ECO:0000313" key="3">
    <source>
        <dbReference type="Proteomes" id="UP000264062"/>
    </source>
</evidence>
<feature type="domain" description="AAA+ ATPase" evidence="1">
    <location>
        <begin position="245"/>
        <end position="406"/>
    </location>
</feature>
<dbReference type="SMART" id="SM00382">
    <property type="entry name" value="AAA"/>
    <property type="match status" value="1"/>
</dbReference>
<proteinExistence type="predicted"/>
<accession>A0A350HA95</accession>
<reference evidence="2 3" key="1">
    <citation type="journal article" date="2018" name="Nat. Biotechnol.">
        <title>A standardized bacterial taxonomy based on genome phylogeny substantially revises the tree of life.</title>
        <authorList>
            <person name="Parks D.H."/>
            <person name="Chuvochina M."/>
            <person name="Waite D.W."/>
            <person name="Rinke C."/>
            <person name="Skarshewski A."/>
            <person name="Chaumeil P.A."/>
            <person name="Hugenholtz P."/>
        </authorList>
    </citation>
    <scope>NUCLEOTIDE SEQUENCE [LARGE SCALE GENOMIC DNA]</scope>
    <source>
        <strain evidence="2">UBA9956</strain>
    </source>
</reference>
<dbReference type="EMBL" id="DMZY01000138">
    <property type="protein sequence ID" value="HAV92461.1"/>
    <property type="molecule type" value="Genomic_DNA"/>
</dbReference>
<name>A0A350HA95_UNCW3</name>
<dbReference type="Pfam" id="PF00485">
    <property type="entry name" value="PRK"/>
    <property type="match status" value="1"/>
</dbReference>
<organism evidence="2 3">
    <name type="scientific">candidate division WOR-3 bacterium</name>
    <dbReference type="NCBI Taxonomy" id="2052148"/>
    <lineage>
        <taxon>Bacteria</taxon>
        <taxon>Bacteria division WOR-3</taxon>
    </lineage>
</organism>
<dbReference type="SUPFAM" id="SSF55186">
    <property type="entry name" value="ThrRS/AlaRS common domain"/>
    <property type="match status" value="1"/>
</dbReference>
<dbReference type="Proteomes" id="UP000264062">
    <property type="component" value="Unassembled WGS sequence"/>
</dbReference>
<dbReference type="AlphaFoldDB" id="A0A350HA95"/>
<dbReference type="Gene3D" id="3.40.50.300">
    <property type="entry name" value="P-loop containing nucleotide triphosphate hydrolases"/>
    <property type="match status" value="1"/>
</dbReference>
<dbReference type="InterPro" id="IPR003593">
    <property type="entry name" value="AAA+_ATPase"/>
</dbReference>
<dbReference type="InterPro" id="IPR027417">
    <property type="entry name" value="P-loop_NTPase"/>
</dbReference>
<dbReference type="SUPFAM" id="SSF52540">
    <property type="entry name" value="P-loop containing nucleoside triphosphate hydrolases"/>
    <property type="match status" value="1"/>
</dbReference>
<comment type="caution">
    <text evidence="2">The sequence shown here is derived from an EMBL/GenBank/DDBJ whole genome shotgun (WGS) entry which is preliminary data.</text>
</comment>
<evidence type="ECO:0000259" key="1">
    <source>
        <dbReference type="SMART" id="SM00382"/>
    </source>
</evidence>
<dbReference type="GO" id="GO:0016301">
    <property type="term" value="F:kinase activity"/>
    <property type="evidence" value="ECO:0007669"/>
    <property type="project" value="InterPro"/>
</dbReference>
<dbReference type="InterPro" id="IPR006083">
    <property type="entry name" value="PRK/URK"/>
</dbReference>
<protein>
    <recommendedName>
        <fullName evidence="1">AAA+ ATPase domain-containing protein</fullName>
    </recommendedName>
</protein>
<dbReference type="InterPro" id="IPR018163">
    <property type="entry name" value="Thr/Ala-tRNA-synth_IIc_edit"/>
</dbReference>